<comment type="function">
    <text evidence="4">Formation of pseudouridine at positions 38, 39 and 40 in the anticodon stem and loop of transfer RNAs.</text>
</comment>
<evidence type="ECO:0000256" key="6">
    <source>
        <dbReference type="PIRSR" id="PIRSR001430-2"/>
    </source>
</evidence>
<feature type="domain" description="Pseudouridine synthase I TruA alpha/beta" evidence="8">
    <location>
        <begin position="31"/>
        <end position="126"/>
    </location>
</feature>
<evidence type="ECO:0000256" key="5">
    <source>
        <dbReference type="PIRSR" id="PIRSR001430-1"/>
    </source>
</evidence>
<dbReference type="InterPro" id="IPR001406">
    <property type="entry name" value="PsdUridine_synth_TruA"/>
</dbReference>
<dbReference type="InterPro" id="IPR020094">
    <property type="entry name" value="TruA/RsuA/RluB/E/F_N"/>
</dbReference>
<proteinExistence type="inferred from homology"/>
<dbReference type="CDD" id="cd02570">
    <property type="entry name" value="PseudoU_synth_EcTruA"/>
    <property type="match status" value="1"/>
</dbReference>
<feature type="active site" description="Nucleophile" evidence="4 5">
    <location>
        <position position="75"/>
    </location>
</feature>
<dbReference type="GO" id="GO:0003723">
    <property type="term" value="F:RNA binding"/>
    <property type="evidence" value="ECO:0007669"/>
    <property type="project" value="InterPro"/>
</dbReference>
<feature type="domain" description="Pseudouridine synthase I TruA alpha/beta" evidence="8">
    <location>
        <begin position="170"/>
        <end position="268"/>
    </location>
</feature>
<comment type="caution">
    <text evidence="4">Lacks conserved residue(s) required for the propagation of feature annotation.</text>
</comment>
<dbReference type="Pfam" id="PF01416">
    <property type="entry name" value="PseudoU_synth_1"/>
    <property type="match status" value="2"/>
</dbReference>
<dbReference type="Gene3D" id="3.30.70.660">
    <property type="entry name" value="Pseudouridine synthase I, catalytic domain, C-terminal subdomain"/>
    <property type="match status" value="1"/>
</dbReference>
<dbReference type="SUPFAM" id="SSF55120">
    <property type="entry name" value="Pseudouridine synthase"/>
    <property type="match status" value="1"/>
</dbReference>
<dbReference type="PANTHER" id="PTHR11142">
    <property type="entry name" value="PSEUDOURIDYLATE SYNTHASE"/>
    <property type="match status" value="1"/>
</dbReference>
<comment type="subunit">
    <text evidence="4">Homodimer.</text>
</comment>
<reference evidence="9" key="2">
    <citation type="journal article" date="2021" name="PeerJ">
        <title>Extensive microbial diversity within the chicken gut microbiome revealed by metagenomics and culture.</title>
        <authorList>
            <person name="Gilroy R."/>
            <person name="Ravi A."/>
            <person name="Getino M."/>
            <person name="Pursley I."/>
            <person name="Horton D.L."/>
            <person name="Alikhan N.F."/>
            <person name="Baker D."/>
            <person name="Gharbi K."/>
            <person name="Hall N."/>
            <person name="Watson M."/>
            <person name="Adriaenssens E.M."/>
            <person name="Foster-Nyarko E."/>
            <person name="Jarju S."/>
            <person name="Secka A."/>
            <person name="Antonio M."/>
            <person name="Oren A."/>
            <person name="Chaudhuri R.R."/>
            <person name="La Ragione R."/>
            <person name="Hildebrand F."/>
            <person name="Pallen M.J."/>
        </authorList>
    </citation>
    <scope>NUCLEOTIDE SEQUENCE</scope>
    <source>
        <strain evidence="9">ChiHile30-977</strain>
    </source>
</reference>
<comment type="catalytic activity">
    <reaction evidence="4 7">
        <text>uridine(38/39/40) in tRNA = pseudouridine(38/39/40) in tRNA</text>
        <dbReference type="Rhea" id="RHEA:22376"/>
        <dbReference type="Rhea" id="RHEA-COMP:10085"/>
        <dbReference type="Rhea" id="RHEA-COMP:10087"/>
        <dbReference type="ChEBI" id="CHEBI:65314"/>
        <dbReference type="ChEBI" id="CHEBI:65315"/>
        <dbReference type="EC" id="5.4.99.12"/>
    </reaction>
</comment>
<dbReference type="PANTHER" id="PTHR11142:SF0">
    <property type="entry name" value="TRNA PSEUDOURIDINE SYNTHASE-LIKE 1"/>
    <property type="match status" value="1"/>
</dbReference>
<name>A0A9D0YW16_9FIRM</name>
<evidence type="ECO:0000256" key="4">
    <source>
        <dbReference type="HAMAP-Rule" id="MF_00171"/>
    </source>
</evidence>
<dbReference type="EMBL" id="DVFI01000091">
    <property type="protein sequence ID" value="HIQ63122.1"/>
    <property type="molecule type" value="Genomic_DNA"/>
</dbReference>
<comment type="similarity">
    <text evidence="1 4 7">Belongs to the tRNA pseudouridine synthase TruA family.</text>
</comment>
<dbReference type="InterPro" id="IPR020097">
    <property type="entry name" value="PsdUridine_synth_TruA_a/b_dom"/>
</dbReference>
<dbReference type="InterPro" id="IPR020103">
    <property type="entry name" value="PsdUridine_synth_cat_dom_sf"/>
</dbReference>
<dbReference type="Gene3D" id="3.30.70.580">
    <property type="entry name" value="Pseudouridine synthase I, catalytic domain, N-terminal subdomain"/>
    <property type="match status" value="1"/>
</dbReference>
<dbReference type="EC" id="5.4.99.12" evidence="4"/>
<evidence type="ECO:0000256" key="2">
    <source>
        <dbReference type="ARBA" id="ARBA00022694"/>
    </source>
</evidence>
<evidence type="ECO:0000256" key="3">
    <source>
        <dbReference type="ARBA" id="ARBA00023235"/>
    </source>
</evidence>
<dbReference type="GO" id="GO:0031119">
    <property type="term" value="P:tRNA pseudouridine synthesis"/>
    <property type="evidence" value="ECO:0007669"/>
    <property type="project" value="UniProtKB-UniRule"/>
</dbReference>
<keyword evidence="2 4" id="KW-0819">tRNA processing</keyword>
<evidence type="ECO:0000313" key="9">
    <source>
        <dbReference type="EMBL" id="HIQ63122.1"/>
    </source>
</evidence>
<feature type="binding site" evidence="4 6">
    <location>
        <position position="133"/>
    </location>
    <ligand>
        <name>substrate</name>
    </ligand>
</feature>
<accession>A0A9D0YW16</accession>
<evidence type="ECO:0000256" key="1">
    <source>
        <dbReference type="ARBA" id="ARBA00009375"/>
    </source>
</evidence>
<keyword evidence="3 4" id="KW-0413">Isomerase</keyword>
<evidence type="ECO:0000259" key="8">
    <source>
        <dbReference type="Pfam" id="PF01416"/>
    </source>
</evidence>
<dbReference type="NCBIfam" id="TIGR00071">
    <property type="entry name" value="hisT_truA"/>
    <property type="match status" value="1"/>
</dbReference>
<dbReference type="FunFam" id="3.30.70.580:FF:000001">
    <property type="entry name" value="tRNA pseudouridine synthase A"/>
    <property type="match status" value="1"/>
</dbReference>
<protein>
    <recommendedName>
        <fullName evidence="4">tRNA pseudouridine synthase A</fullName>
        <ecNumber evidence="4">5.4.99.12</ecNumber>
    </recommendedName>
    <alternativeName>
        <fullName evidence="4">tRNA pseudouridine(38-40) synthase</fullName>
    </alternativeName>
    <alternativeName>
        <fullName evidence="4">tRNA pseudouridylate synthase I</fullName>
    </alternativeName>
    <alternativeName>
        <fullName evidence="4">tRNA-uridine isomerase I</fullName>
    </alternativeName>
</protein>
<sequence length="269" mass="29669">MGRADCRGVYRAVRSGGRLAVIPYRRIRLTVSYDGTAYAGWQRQRNAPSVQETLERALHSLTGEQAAIVGASRTDAGVHALGQVAHFDTRSRIPPEKFCFALNTRLPDDIRVVASQQVSPAFHARYGARGKTYRYQIHNSPHASALYRLQRAHVAPPLDVERMRRAALPVLGEHDFRAFAAAGGQSRGTVRDITRLDIRREGALIDITVEGRSFLYNMVRILAGSLIYIGQGKLPEDALARALESGDRLDLGITAPAHGLTLMEVRYDG</sequence>
<dbReference type="AlphaFoldDB" id="A0A9D0YW16"/>
<comment type="caution">
    <text evidence="9">The sequence shown here is derived from an EMBL/GenBank/DDBJ whole genome shotgun (WGS) entry which is preliminary data.</text>
</comment>
<dbReference type="GO" id="GO:0160147">
    <property type="term" value="F:tRNA pseudouridine(38-40) synthase activity"/>
    <property type="evidence" value="ECO:0007669"/>
    <property type="project" value="UniProtKB-EC"/>
</dbReference>
<dbReference type="HAMAP" id="MF_00171">
    <property type="entry name" value="TruA"/>
    <property type="match status" value="1"/>
</dbReference>
<organism evidence="9 10">
    <name type="scientific">Candidatus Avichristensenella intestinipullorum</name>
    <dbReference type="NCBI Taxonomy" id="2840693"/>
    <lineage>
        <taxon>Bacteria</taxon>
        <taxon>Bacillati</taxon>
        <taxon>Bacillota</taxon>
        <taxon>Clostridia</taxon>
        <taxon>Candidatus Avichristensenella</taxon>
    </lineage>
</organism>
<dbReference type="PIRSF" id="PIRSF001430">
    <property type="entry name" value="tRNA_psdUrid_synth"/>
    <property type="match status" value="1"/>
</dbReference>
<gene>
    <name evidence="4 9" type="primary">truA</name>
    <name evidence="9" type="ORF">IAA66_05985</name>
</gene>
<dbReference type="InterPro" id="IPR020095">
    <property type="entry name" value="PsdUridine_synth_TruA_C"/>
</dbReference>
<evidence type="ECO:0000256" key="7">
    <source>
        <dbReference type="RuleBase" id="RU003792"/>
    </source>
</evidence>
<reference evidence="9" key="1">
    <citation type="submission" date="2020-10" db="EMBL/GenBank/DDBJ databases">
        <authorList>
            <person name="Gilroy R."/>
        </authorList>
    </citation>
    <scope>NUCLEOTIDE SEQUENCE</scope>
    <source>
        <strain evidence="9">ChiHile30-977</strain>
    </source>
</reference>
<dbReference type="Proteomes" id="UP000886819">
    <property type="component" value="Unassembled WGS sequence"/>
</dbReference>
<evidence type="ECO:0000313" key="10">
    <source>
        <dbReference type="Proteomes" id="UP000886819"/>
    </source>
</evidence>